<keyword evidence="2" id="KW-1133">Transmembrane helix</keyword>
<keyword evidence="2" id="KW-0472">Membrane</keyword>
<feature type="region of interest" description="Disordered" evidence="1">
    <location>
        <begin position="71"/>
        <end position="91"/>
    </location>
</feature>
<gene>
    <name evidence="3" type="ORF">BWQ96_10130</name>
</gene>
<evidence type="ECO:0000256" key="2">
    <source>
        <dbReference type="SAM" id="Phobius"/>
    </source>
</evidence>
<feature type="transmembrane region" description="Helical" evidence="2">
    <location>
        <begin position="39"/>
        <end position="61"/>
    </location>
</feature>
<keyword evidence="2" id="KW-0812">Transmembrane</keyword>
<organism evidence="3 4">
    <name type="scientific">Gracilariopsis chorda</name>
    <dbReference type="NCBI Taxonomy" id="448386"/>
    <lineage>
        <taxon>Eukaryota</taxon>
        <taxon>Rhodophyta</taxon>
        <taxon>Florideophyceae</taxon>
        <taxon>Rhodymeniophycidae</taxon>
        <taxon>Gracilariales</taxon>
        <taxon>Gracilariaceae</taxon>
        <taxon>Gracilariopsis</taxon>
    </lineage>
</organism>
<dbReference type="AlphaFoldDB" id="A0A2V3IDN1"/>
<proteinExistence type="predicted"/>
<reference evidence="3 4" key="1">
    <citation type="journal article" date="2018" name="Mol. Biol. Evol.">
        <title>Analysis of the draft genome of the red seaweed Gracilariopsis chorda provides insights into genome size evolution in Rhodophyta.</title>
        <authorList>
            <person name="Lee J."/>
            <person name="Yang E.C."/>
            <person name="Graf L."/>
            <person name="Yang J.H."/>
            <person name="Qiu H."/>
            <person name="Zel Zion U."/>
            <person name="Chan C.X."/>
            <person name="Stephens T.G."/>
            <person name="Weber A.P.M."/>
            <person name="Boo G.H."/>
            <person name="Boo S.M."/>
            <person name="Kim K.M."/>
            <person name="Shin Y."/>
            <person name="Jung M."/>
            <person name="Lee S.J."/>
            <person name="Yim H.S."/>
            <person name="Lee J.H."/>
            <person name="Bhattacharya D."/>
            <person name="Yoon H.S."/>
        </authorList>
    </citation>
    <scope>NUCLEOTIDE SEQUENCE [LARGE SCALE GENOMIC DNA]</scope>
    <source>
        <strain evidence="3 4">SKKU-2015</strain>
        <tissue evidence="3">Whole body</tissue>
    </source>
</reference>
<sequence>MPSLEHSAVIAVATVSSLVAFAQLFHTLRKENVEDRQSVILLTLVAAAIVFFITFLAFLAAEAASELNSDAATASKSHAHSEPSAHHEKTS</sequence>
<accession>A0A2V3IDN1</accession>
<evidence type="ECO:0000313" key="4">
    <source>
        <dbReference type="Proteomes" id="UP000247409"/>
    </source>
</evidence>
<protein>
    <submittedName>
        <fullName evidence="3">Uncharacterized protein</fullName>
    </submittedName>
</protein>
<feature type="transmembrane region" description="Helical" evidence="2">
    <location>
        <begin position="6"/>
        <end position="27"/>
    </location>
</feature>
<keyword evidence="4" id="KW-1185">Reference proteome</keyword>
<evidence type="ECO:0000313" key="3">
    <source>
        <dbReference type="EMBL" id="PXF40162.1"/>
    </source>
</evidence>
<name>A0A2V3IDN1_9FLOR</name>
<evidence type="ECO:0000256" key="1">
    <source>
        <dbReference type="SAM" id="MobiDB-lite"/>
    </source>
</evidence>
<comment type="caution">
    <text evidence="3">The sequence shown here is derived from an EMBL/GenBank/DDBJ whole genome shotgun (WGS) entry which is preliminary data.</text>
</comment>
<dbReference type="Proteomes" id="UP000247409">
    <property type="component" value="Unassembled WGS sequence"/>
</dbReference>
<feature type="compositionally biased region" description="Basic and acidic residues" evidence="1">
    <location>
        <begin position="79"/>
        <end position="91"/>
    </location>
</feature>
<dbReference type="EMBL" id="NBIV01000351">
    <property type="protein sequence ID" value="PXF40162.1"/>
    <property type="molecule type" value="Genomic_DNA"/>
</dbReference>